<dbReference type="EMBL" id="CP014229">
    <property type="protein sequence ID" value="AMD89419.1"/>
    <property type="molecule type" value="Genomic_DNA"/>
</dbReference>
<dbReference type="Gene3D" id="3.40.50.2000">
    <property type="entry name" value="Glycogen Phosphorylase B"/>
    <property type="match status" value="2"/>
</dbReference>
<dbReference type="SUPFAM" id="SSF53756">
    <property type="entry name" value="UDP-Glycosyltransferase/glycogen phosphorylase"/>
    <property type="match status" value="1"/>
</dbReference>
<dbReference type="RefSeq" id="WP_062251794.1">
    <property type="nucleotide sequence ID" value="NZ_CP014229.1"/>
</dbReference>
<dbReference type="InterPro" id="IPR001296">
    <property type="entry name" value="Glyco_trans_1"/>
</dbReference>
<keyword evidence="3" id="KW-0808">Transferase</keyword>
<dbReference type="InterPro" id="IPR028098">
    <property type="entry name" value="Glyco_trans_4-like_N"/>
</dbReference>
<sequence>MTRPLNVLFLMEDLCFGGTQRQTLELARRLDRKRFSPAMLTLTGATDLDSAARDAGIGLTHLGASRSAAPFFFLRLAPALRRAAPDILVPCTALPNIWGRIWGRALDVPVVVGTCRGGGGPKRQHERWLWRLTRHMVCNSEALFQTLQGLGVPAGHLSYIPNGVDVDFFRPGENPPSAREPVVLCVARLARDKDHLALLRAFELILQSRPEARLRIVGDGPEEGALKQWAREHPAGARVDFFPGGMDMREHYAAARLFVLASVREGQPNVILEAMSCGLPVCATAVGGIPRLVEENGNGFLSAAGDDRALARNCLRLLDDPQSGDALGRAGRLRVERDFSFTAMVDAHQELFERLWREHSRKTPSAGQREAQAGT</sequence>
<dbReference type="Proteomes" id="UP000069241">
    <property type="component" value="Chromosome"/>
</dbReference>
<accession>A0A120KMY2</accession>
<dbReference type="STRING" id="44742.AXF13_04445"/>
<name>A0A120KMY2_9BACT</name>
<proteinExistence type="predicted"/>
<feature type="domain" description="Glycosyltransferase subfamily 4-like N-terminal" evidence="2">
    <location>
        <begin position="16"/>
        <end position="167"/>
    </location>
</feature>
<dbReference type="Pfam" id="PF00534">
    <property type="entry name" value="Glycos_transf_1"/>
    <property type="match status" value="1"/>
</dbReference>
<evidence type="ECO:0000259" key="1">
    <source>
        <dbReference type="Pfam" id="PF00534"/>
    </source>
</evidence>
<dbReference type="PANTHER" id="PTHR45947">
    <property type="entry name" value="SULFOQUINOVOSYL TRANSFERASE SQD2"/>
    <property type="match status" value="1"/>
</dbReference>
<reference evidence="4" key="1">
    <citation type="submission" date="2016-02" db="EMBL/GenBank/DDBJ databases">
        <authorList>
            <person name="Holder M.E."/>
            <person name="Ajami N.J."/>
            <person name="Petrosino J.F."/>
        </authorList>
    </citation>
    <scope>NUCLEOTIDE SEQUENCE [LARGE SCALE GENOMIC DNA]</scope>
    <source>
        <strain evidence="4">CCUG 45958</strain>
    </source>
</reference>
<dbReference type="AlphaFoldDB" id="A0A120KMY2"/>
<dbReference type="Pfam" id="PF13439">
    <property type="entry name" value="Glyco_transf_4"/>
    <property type="match status" value="1"/>
</dbReference>
<dbReference type="KEGG" id="dfi:AXF13_04445"/>
<evidence type="ECO:0000313" key="4">
    <source>
        <dbReference type="Proteomes" id="UP000069241"/>
    </source>
</evidence>
<keyword evidence="4" id="KW-1185">Reference proteome</keyword>
<organism evidence="3 4">
    <name type="scientific">Desulfovibrio fairfieldensis</name>
    <dbReference type="NCBI Taxonomy" id="44742"/>
    <lineage>
        <taxon>Bacteria</taxon>
        <taxon>Pseudomonadati</taxon>
        <taxon>Thermodesulfobacteriota</taxon>
        <taxon>Desulfovibrionia</taxon>
        <taxon>Desulfovibrionales</taxon>
        <taxon>Desulfovibrionaceae</taxon>
        <taxon>Desulfovibrio</taxon>
    </lineage>
</organism>
<evidence type="ECO:0000259" key="2">
    <source>
        <dbReference type="Pfam" id="PF13439"/>
    </source>
</evidence>
<feature type="domain" description="Glycosyl transferase family 1" evidence="1">
    <location>
        <begin position="177"/>
        <end position="333"/>
    </location>
</feature>
<dbReference type="PANTHER" id="PTHR45947:SF3">
    <property type="entry name" value="SULFOQUINOVOSYL TRANSFERASE SQD2"/>
    <property type="match status" value="1"/>
</dbReference>
<dbReference type="GO" id="GO:0016758">
    <property type="term" value="F:hexosyltransferase activity"/>
    <property type="evidence" value="ECO:0007669"/>
    <property type="project" value="TreeGrafter"/>
</dbReference>
<evidence type="ECO:0000313" key="3">
    <source>
        <dbReference type="EMBL" id="AMD89419.1"/>
    </source>
</evidence>
<dbReference type="InterPro" id="IPR050194">
    <property type="entry name" value="Glycosyltransferase_grp1"/>
</dbReference>
<protein>
    <submittedName>
        <fullName evidence="3">Glycosyl transferase family 1</fullName>
    </submittedName>
</protein>
<gene>
    <name evidence="3" type="ORF">AXF13_04445</name>
</gene>